<proteinExistence type="predicted"/>
<keyword evidence="1" id="KW-0472">Membrane</keyword>
<organism evidence="2">
    <name type="scientific">Rhizophora mucronata</name>
    <name type="common">Asiatic mangrove</name>
    <dbReference type="NCBI Taxonomy" id="61149"/>
    <lineage>
        <taxon>Eukaryota</taxon>
        <taxon>Viridiplantae</taxon>
        <taxon>Streptophyta</taxon>
        <taxon>Embryophyta</taxon>
        <taxon>Tracheophyta</taxon>
        <taxon>Spermatophyta</taxon>
        <taxon>Magnoliopsida</taxon>
        <taxon>eudicotyledons</taxon>
        <taxon>Gunneridae</taxon>
        <taxon>Pentapetalae</taxon>
        <taxon>rosids</taxon>
        <taxon>fabids</taxon>
        <taxon>Malpighiales</taxon>
        <taxon>Rhizophoraceae</taxon>
        <taxon>Rhizophora</taxon>
    </lineage>
</organism>
<evidence type="ECO:0000256" key="1">
    <source>
        <dbReference type="SAM" id="Phobius"/>
    </source>
</evidence>
<evidence type="ECO:0000313" key="2">
    <source>
        <dbReference type="EMBL" id="MBX35694.1"/>
    </source>
</evidence>
<protein>
    <submittedName>
        <fullName evidence="2">Uncharacterized protein</fullName>
    </submittedName>
</protein>
<accession>A0A2P2MZS4</accession>
<name>A0A2P2MZS4_RHIMU</name>
<keyword evidence="1" id="KW-0812">Transmembrane</keyword>
<dbReference type="EMBL" id="GGEC01055210">
    <property type="protein sequence ID" value="MBX35694.1"/>
    <property type="molecule type" value="Transcribed_RNA"/>
</dbReference>
<keyword evidence="1" id="KW-1133">Transmembrane helix</keyword>
<feature type="transmembrane region" description="Helical" evidence="1">
    <location>
        <begin position="16"/>
        <end position="37"/>
    </location>
</feature>
<dbReference type="AlphaFoldDB" id="A0A2P2MZS4"/>
<reference evidence="2" key="1">
    <citation type="submission" date="2018-02" db="EMBL/GenBank/DDBJ databases">
        <title>Rhizophora mucronata_Transcriptome.</title>
        <authorList>
            <person name="Meera S.P."/>
            <person name="Sreeshan A."/>
            <person name="Augustine A."/>
        </authorList>
    </citation>
    <scope>NUCLEOTIDE SEQUENCE</scope>
    <source>
        <tissue evidence="2">Leaf</tissue>
    </source>
</reference>
<sequence>MPCLLLFFHPCFNNQPFYLCFFVGSSCDLMFLCCSLAHKRVIS</sequence>